<accession>V4T5E9</accession>
<dbReference type="PANTHER" id="PTHR13859">
    <property type="entry name" value="ATROPHIN-RELATED"/>
    <property type="match status" value="1"/>
</dbReference>
<evidence type="ECO:0000256" key="2">
    <source>
        <dbReference type="ARBA" id="ARBA00023015"/>
    </source>
</evidence>
<evidence type="ECO:0000259" key="6">
    <source>
        <dbReference type="PROSITE" id="PS51293"/>
    </source>
</evidence>
<dbReference type="Pfam" id="PF24662">
    <property type="entry name" value="DUF7650"/>
    <property type="match status" value="1"/>
</dbReference>
<dbReference type="STRING" id="85681.V4T5E9"/>
<feature type="region of interest" description="Disordered" evidence="5">
    <location>
        <begin position="600"/>
        <end position="658"/>
    </location>
</feature>
<name>V4T5E9_CITCL</name>
<dbReference type="OMA" id="NQMATIN"/>
<dbReference type="FunCoup" id="V4T5E9">
    <property type="interactions" value="216"/>
</dbReference>
<feature type="region of interest" description="Disordered" evidence="5">
    <location>
        <begin position="109"/>
        <end position="134"/>
    </location>
</feature>
<keyword evidence="2" id="KW-0805">Transcription regulation</keyword>
<sequence>MEMESVHLGYDTNSGEETSLKQLVPSDSVDINDLFGDRQVNPRIGDEFQVEIPPMITGSEYIQLLMNPTDSEYIFHASHSFLMGLAIPIMWLHNELNNPDESVKYTKRKKIRTNTGKKSSEPNFSELNDGEEMKPKNREAKVAGMTNLDQLSKCTSCSPVPGFLRDPWKDSEKDIFLLGLYIFGKNFFQIKRFIETKEMGDILSFYYGEFYRSPAHRRWTDCRKPRSRKCVYGRKIFSGWRQQELVSRLLPHIPEESHNSLLEVSKSFAEGRTSLESYVFSLQAAVGVHALVESVGIGKGKQDLTSLTIEPVKTNPVSSVFPTMPSGKACSSLTSTDIIKFLTGDFRLSKARCNDIFWEAVWPRLLARGWRSEQPRDEGYVSSKDCLVFLMPGVKKFSRRKLVKGDHYFDSVSDILKKVASEPKLLELEAEEPRVSRCNEEDQWVLEELSDQDNSSNHRPHCYLKPLTSNYKLERMKFMIVDSSLVQGAKSSKARELRYLPVHFNDTYKLSCLLRTDEGFELDAANMPLKEEKNIGTEKHSKDNFYDGGAKNMKFLVVDTSLVNQGKSWKVRTLRNCPVESKIASDMSFLSRVDKGKSFSNSLNESESNVADTTLSSEPDVVDGAVSNKKALNSDSGNNVDIHPHQRASNSEDRKPSNRVIKLHFSRRAKSDSTGNLAPLVKRRRLTACAKAESCIIGYFQPGHESKEVGPCSALDLPDAGYNDISQVGTSLEKISPLSRYSEGSPEEEVSQSMMSGSCFSKKKSHGKNEKHQILSSIDLNVSKIPSNSDNGEVLMMDVEGSQGMNSNGSLVTKRELNLDAVNSSDDVSTAAQQPNMNPRRQSTRIRPLTAKALEALACGFLNVKKKQKSKDFSTREITFSNPSRKARSKLKPSSKRGTAGTVFVDLKLEKELKKTSIVSKDIVGRPIDQNEEESLNG</sequence>
<reference evidence="7 8" key="1">
    <citation type="submission" date="2013-10" db="EMBL/GenBank/DDBJ databases">
        <authorList>
            <consortium name="International Citrus Genome Consortium"/>
            <person name="Jenkins J."/>
            <person name="Schmutz J."/>
            <person name="Prochnik S."/>
            <person name="Rokhsar D."/>
            <person name="Gmitter F."/>
            <person name="Ollitrault P."/>
            <person name="Machado M."/>
            <person name="Talon M."/>
            <person name="Wincker P."/>
            <person name="Jaillon O."/>
            <person name="Morgante M."/>
        </authorList>
    </citation>
    <scope>NUCLEOTIDE SEQUENCE</scope>
    <source>
        <strain evidence="8">cv. Clemenules</strain>
    </source>
</reference>
<evidence type="ECO:0000256" key="1">
    <source>
        <dbReference type="ARBA" id="ARBA00004123"/>
    </source>
</evidence>
<evidence type="ECO:0000256" key="5">
    <source>
        <dbReference type="SAM" id="MobiDB-lite"/>
    </source>
</evidence>
<dbReference type="GO" id="GO:0003714">
    <property type="term" value="F:transcription corepressor activity"/>
    <property type="evidence" value="ECO:0007669"/>
    <property type="project" value="TreeGrafter"/>
</dbReference>
<gene>
    <name evidence="7" type="ORF">CICLE_v10003991mg</name>
</gene>
<dbReference type="KEGG" id="cic:CICLE_v10003991mg"/>
<feature type="compositionally biased region" description="Basic residues" evidence="5">
    <location>
        <begin position="885"/>
        <end position="895"/>
    </location>
</feature>
<dbReference type="GO" id="GO:0005634">
    <property type="term" value="C:nucleus"/>
    <property type="evidence" value="ECO:0007669"/>
    <property type="project" value="UniProtKB-SubCell"/>
</dbReference>
<dbReference type="InParanoid" id="V4T5E9"/>
<keyword evidence="3" id="KW-0804">Transcription</keyword>
<evidence type="ECO:0000256" key="3">
    <source>
        <dbReference type="ARBA" id="ARBA00023163"/>
    </source>
</evidence>
<dbReference type="InterPro" id="IPR009057">
    <property type="entry name" value="Homeodomain-like_sf"/>
</dbReference>
<evidence type="ECO:0000256" key="4">
    <source>
        <dbReference type="ARBA" id="ARBA00023242"/>
    </source>
</evidence>
<dbReference type="InterPro" id="IPR057712">
    <property type="entry name" value="DUF7952"/>
</dbReference>
<dbReference type="PANTHER" id="PTHR13859:SF31">
    <property type="entry name" value="ELM2 DOMAIN-CONTAINING PROTEIN"/>
    <property type="match status" value="1"/>
</dbReference>
<feature type="region of interest" description="Disordered" evidence="5">
    <location>
        <begin position="737"/>
        <end position="766"/>
    </location>
</feature>
<dbReference type="AlphaFoldDB" id="V4T5E9"/>
<dbReference type="PROSITE" id="PS51293">
    <property type="entry name" value="SANT"/>
    <property type="match status" value="1"/>
</dbReference>
<feature type="compositionally biased region" description="Low complexity" evidence="5">
    <location>
        <begin position="600"/>
        <end position="609"/>
    </location>
</feature>
<feature type="region of interest" description="Disordered" evidence="5">
    <location>
        <begin position="872"/>
        <end position="898"/>
    </location>
</feature>
<comment type="subcellular location">
    <subcellularLocation>
        <location evidence="1">Nucleus</location>
    </subcellularLocation>
</comment>
<protein>
    <recommendedName>
        <fullName evidence="6">SANT domain-containing protein</fullName>
    </recommendedName>
</protein>
<organism evidence="7 8">
    <name type="scientific">Citrus clementina</name>
    <name type="common">Clementine</name>
    <name type="synonym">Citrus deliciosa x Citrus sinensis</name>
    <dbReference type="NCBI Taxonomy" id="85681"/>
    <lineage>
        <taxon>Eukaryota</taxon>
        <taxon>Viridiplantae</taxon>
        <taxon>Streptophyta</taxon>
        <taxon>Embryophyta</taxon>
        <taxon>Tracheophyta</taxon>
        <taxon>Spermatophyta</taxon>
        <taxon>Magnoliopsida</taxon>
        <taxon>eudicotyledons</taxon>
        <taxon>Gunneridae</taxon>
        <taxon>Pentapetalae</taxon>
        <taxon>rosids</taxon>
        <taxon>malvids</taxon>
        <taxon>Sapindales</taxon>
        <taxon>Rutaceae</taxon>
        <taxon>Aurantioideae</taxon>
        <taxon>Citrus</taxon>
    </lineage>
</organism>
<feature type="compositionally biased region" description="Polar residues" evidence="5">
    <location>
        <begin position="630"/>
        <end position="639"/>
    </location>
</feature>
<dbReference type="EMBL" id="KI536799">
    <property type="protein sequence ID" value="ESR46625.1"/>
    <property type="molecule type" value="Genomic_DNA"/>
</dbReference>
<keyword evidence="4" id="KW-0539">Nucleus</keyword>
<feature type="domain" description="SANT" evidence="6">
    <location>
        <begin position="166"/>
        <end position="214"/>
    </location>
</feature>
<dbReference type="InterPro" id="IPR017884">
    <property type="entry name" value="SANT_dom"/>
</dbReference>
<evidence type="ECO:0000313" key="8">
    <source>
        <dbReference type="Proteomes" id="UP000030687"/>
    </source>
</evidence>
<evidence type="ECO:0000313" key="7">
    <source>
        <dbReference type="EMBL" id="ESR46625.1"/>
    </source>
</evidence>
<dbReference type="Gene3D" id="1.10.10.60">
    <property type="entry name" value="Homeodomain-like"/>
    <property type="match status" value="1"/>
</dbReference>
<proteinExistence type="predicted"/>
<dbReference type="Gramene" id="ESR46625">
    <property type="protein sequence ID" value="ESR46625"/>
    <property type="gene ID" value="CICLE_v10003991mg"/>
</dbReference>
<feature type="compositionally biased region" description="Polar residues" evidence="5">
    <location>
        <begin position="113"/>
        <end position="126"/>
    </location>
</feature>
<dbReference type="InterPro" id="IPR056067">
    <property type="entry name" value="DUF7650"/>
</dbReference>
<keyword evidence="8" id="KW-1185">Reference proteome</keyword>
<dbReference type="SUPFAM" id="SSF46689">
    <property type="entry name" value="Homeodomain-like"/>
    <property type="match status" value="1"/>
</dbReference>
<dbReference type="eggNOG" id="ENOG502QQVN">
    <property type="taxonomic scope" value="Eukaryota"/>
</dbReference>
<dbReference type="Pfam" id="PF25826">
    <property type="entry name" value="DUF7952"/>
    <property type="match status" value="1"/>
</dbReference>
<dbReference type="Proteomes" id="UP000030687">
    <property type="component" value="Unassembled WGS sequence"/>
</dbReference>